<keyword evidence="11" id="KW-0282">Flagellum</keyword>
<evidence type="ECO:0000256" key="6">
    <source>
        <dbReference type="ARBA" id="ARBA00023143"/>
    </source>
</evidence>
<accession>A0ABV8CN93</accession>
<keyword evidence="12" id="KW-1185">Reference proteome</keyword>
<evidence type="ECO:0000256" key="7">
    <source>
        <dbReference type="RuleBase" id="RU362065"/>
    </source>
</evidence>
<keyword evidence="5 7" id="KW-0964">Secreted</keyword>
<dbReference type="InterPro" id="IPR053927">
    <property type="entry name" value="FlgK_helical"/>
</dbReference>
<evidence type="ECO:0000259" key="8">
    <source>
        <dbReference type="Pfam" id="PF00460"/>
    </source>
</evidence>
<evidence type="ECO:0000259" key="9">
    <source>
        <dbReference type="Pfam" id="PF06429"/>
    </source>
</evidence>
<dbReference type="Pfam" id="PF22638">
    <property type="entry name" value="FlgK_D1"/>
    <property type="match status" value="1"/>
</dbReference>
<dbReference type="PANTHER" id="PTHR30033">
    <property type="entry name" value="FLAGELLAR HOOK-ASSOCIATED PROTEIN 1"/>
    <property type="match status" value="1"/>
</dbReference>
<dbReference type="Proteomes" id="UP001595692">
    <property type="component" value="Unassembled WGS sequence"/>
</dbReference>
<comment type="caution">
    <text evidence="11">The sequence shown here is derived from an EMBL/GenBank/DDBJ whole genome shotgun (WGS) entry which is preliminary data.</text>
</comment>
<comment type="subcellular location">
    <subcellularLocation>
        <location evidence="1 7">Bacterial flagellum</location>
    </subcellularLocation>
    <subcellularLocation>
        <location evidence="2 7">Secreted</location>
    </subcellularLocation>
</comment>
<dbReference type="Pfam" id="PF00460">
    <property type="entry name" value="Flg_bb_rod"/>
    <property type="match status" value="1"/>
</dbReference>
<evidence type="ECO:0000256" key="1">
    <source>
        <dbReference type="ARBA" id="ARBA00004365"/>
    </source>
</evidence>
<dbReference type="RefSeq" id="WP_377151793.1">
    <property type="nucleotide sequence ID" value="NZ_JBHSAF010000007.1"/>
</dbReference>
<evidence type="ECO:0000259" key="10">
    <source>
        <dbReference type="Pfam" id="PF22638"/>
    </source>
</evidence>
<feature type="domain" description="Flagellar basal-body/hook protein C-terminal" evidence="9">
    <location>
        <begin position="418"/>
        <end position="456"/>
    </location>
</feature>
<dbReference type="EMBL" id="JBHSAF010000007">
    <property type="protein sequence ID" value="MFC3913453.1"/>
    <property type="molecule type" value="Genomic_DNA"/>
</dbReference>
<keyword evidence="11" id="KW-0969">Cilium</keyword>
<protein>
    <recommendedName>
        <fullName evidence="4 7">Flagellar hook-associated protein 1</fullName>
        <shortName evidence="7">HAP1</shortName>
    </recommendedName>
</protein>
<sequence length="459" mass="48519">MSMLSIGTSGLNAAQVALNVASNNIANVNTPGYSRQEVLLGSRFAYGGLDNGIGVAVTGVRRIADNYLNTQLWSSGSATGFYRTQSQYLNTTEKMFGSDALSITKGLDGLFAAFSAALESPESLAPRQQIISSAQSLANRFNQLSLNLSNQEKQLGDEMTSTIGEVNRYSSQVAALNKQIGELAAGGGNTSQLEDQRDEAIKALSELVDVQVNRQADGSVNLSLSQGQPLVLGNSAGSLTLTNQSLAVQMGTQSFPVEQTLRGSLGGLIDVRDNVLQPSRSELNDMALKLAQQINEQQAKGVDINDPRTQGKPLFTFDASDPAATLKISADFKAQDLAFGAAKLDASGNPLLDAAGHPVPEAGIGDNSNLQAIIALKENHYDAYGTLLGKLAVQSGQAQAEYDSSQKLQTEVQNKVNSVSGVNLDEEGVNIMQFAQAYQANAKVISTADQLFTTVLGMF</sequence>
<dbReference type="InterPro" id="IPR019776">
    <property type="entry name" value="Flagellar_basal_body_rod_CS"/>
</dbReference>
<dbReference type="PANTHER" id="PTHR30033:SF1">
    <property type="entry name" value="FLAGELLAR HOOK-ASSOCIATED PROTEIN 1"/>
    <property type="match status" value="1"/>
</dbReference>
<keyword evidence="11" id="KW-0966">Cell projection</keyword>
<evidence type="ECO:0000256" key="5">
    <source>
        <dbReference type="ARBA" id="ARBA00022525"/>
    </source>
</evidence>
<gene>
    <name evidence="7 11" type="primary">flgK</name>
    <name evidence="11" type="ORF">ACFOSS_08250</name>
</gene>
<evidence type="ECO:0000256" key="4">
    <source>
        <dbReference type="ARBA" id="ARBA00016244"/>
    </source>
</evidence>
<feature type="domain" description="Flagellar basal body rod protein N-terminal" evidence="8">
    <location>
        <begin position="5"/>
        <end position="33"/>
    </location>
</feature>
<evidence type="ECO:0000313" key="12">
    <source>
        <dbReference type="Proteomes" id="UP001595692"/>
    </source>
</evidence>
<dbReference type="Pfam" id="PF06429">
    <property type="entry name" value="Flg_bbr_C"/>
    <property type="match status" value="1"/>
</dbReference>
<dbReference type="InterPro" id="IPR002371">
    <property type="entry name" value="FlgK"/>
</dbReference>
<reference evidence="12" key="1">
    <citation type="journal article" date="2019" name="Int. J. Syst. Evol. Microbiol.">
        <title>The Global Catalogue of Microorganisms (GCM) 10K type strain sequencing project: providing services to taxonomists for standard genome sequencing and annotation.</title>
        <authorList>
            <consortium name="The Broad Institute Genomics Platform"/>
            <consortium name="The Broad Institute Genome Sequencing Center for Infectious Disease"/>
            <person name="Wu L."/>
            <person name="Ma J."/>
        </authorList>
    </citation>
    <scope>NUCLEOTIDE SEQUENCE [LARGE SCALE GENOMIC DNA]</scope>
    <source>
        <strain evidence="12">CCUG 54939</strain>
    </source>
</reference>
<dbReference type="InterPro" id="IPR001444">
    <property type="entry name" value="Flag_bb_rod_N"/>
</dbReference>
<evidence type="ECO:0000313" key="11">
    <source>
        <dbReference type="EMBL" id="MFC3913453.1"/>
    </source>
</evidence>
<dbReference type="PRINTS" id="PR01005">
    <property type="entry name" value="FLGHOOKAP1"/>
</dbReference>
<dbReference type="NCBIfam" id="TIGR02492">
    <property type="entry name" value="flgK_ends"/>
    <property type="match status" value="1"/>
</dbReference>
<dbReference type="SUPFAM" id="SSF64518">
    <property type="entry name" value="Phase 1 flagellin"/>
    <property type="match status" value="1"/>
</dbReference>
<proteinExistence type="inferred from homology"/>
<organism evidence="11 12">
    <name type="scientific">Pseudaeromonas sharmana</name>
    <dbReference type="NCBI Taxonomy" id="328412"/>
    <lineage>
        <taxon>Bacteria</taxon>
        <taxon>Pseudomonadati</taxon>
        <taxon>Pseudomonadota</taxon>
        <taxon>Gammaproteobacteria</taxon>
        <taxon>Aeromonadales</taxon>
        <taxon>Aeromonadaceae</taxon>
        <taxon>Pseudaeromonas</taxon>
    </lineage>
</organism>
<dbReference type="InterPro" id="IPR010930">
    <property type="entry name" value="Flg_bb/hook_C_dom"/>
</dbReference>
<evidence type="ECO:0000256" key="3">
    <source>
        <dbReference type="ARBA" id="ARBA00009677"/>
    </source>
</evidence>
<keyword evidence="6 7" id="KW-0975">Bacterial flagellum</keyword>
<name>A0ABV8CN93_9GAMM</name>
<dbReference type="PROSITE" id="PS00588">
    <property type="entry name" value="FLAGELLA_BB_ROD"/>
    <property type="match status" value="1"/>
</dbReference>
<comment type="similarity">
    <text evidence="3 7">Belongs to the flagella basal body rod proteins family.</text>
</comment>
<evidence type="ECO:0000256" key="2">
    <source>
        <dbReference type="ARBA" id="ARBA00004613"/>
    </source>
</evidence>
<feature type="domain" description="Flagellar hook-associated protein FlgK helical" evidence="10">
    <location>
        <begin position="90"/>
        <end position="315"/>
    </location>
</feature>